<dbReference type="PROSITE" id="PS00455">
    <property type="entry name" value="AMP_BINDING"/>
    <property type="match status" value="1"/>
</dbReference>
<dbReference type="CDD" id="cd05907">
    <property type="entry name" value="VL_LC_FACS_like"/>
    <property type="match status" value="1"/>
</dbReference>
<keyword evidence="2" id="KW-0276">Fatty acid metabolism</keyword>
<feature type="domain" description="AMP-dependent synthetase/ligase" evidence="5">
    <location>
        <begin position="11"/>
        <end position="418"/>
    </location>
</feature>
<dbReference type="PaxDb" id="880073-Calab_0098"/>
<dbReference type="STRING" id="880073.Cabys_2883"/>
<dbReference type="Proteomes" id="UP000183868">
    <property type="component" value="Chromosome"/>
</dbReference>
<dbReference type="InterPro" id="IPR045851">
    <property type="entry name" value="AMP-bd_C_sf"/>
</dbReference>
<evidence type="ECO:0000313" key="7">
    <source>
        <dbReference type="EMBL" id="EHO39752.1"/>
    </source>
</evidence>
<evidence type="ECO:0000256" key="2">
    <source>
        <dbReference type="ARBA" id="ARBA00022832"/>
    </source>
</evidence>
<protein>
    <submittedName>
        <fullName evidence="7">AMP-dependent synthetase and ligase</fullName>
    </submittedName>
    <submittedName>
        <fullName evidence="6">Long-chain acyl-CoA synthetase</fullName>
    </submittedName>
</protein>
<keyword evidence="3" id="KW-0443">Lipid metabolism</keyword>
<accession>H1XXS9</accession>
<evidence type="ECO:0000259" key="5">
    <source>
        <dbReference type="Pfam" id="PF00501"/>
    </source>
</evidence>
<dbReference type="KEGG" id="caby:Cabys_2883"/>
<dbReference type="Gene3D" id="3.30.300.30">
    <property type="match status" value="1"/>
</dbReference>
<dbReference type="PANTHER" id="PTHR43272:SF32">
    <property type="entry name" value="AMP-DEPENDENT SYNTHETASE_LIGASE DOMAIN-CONTAINING PROTEIN"/>
    <property type="match status" value="1"/>
</dbReference>
<evidence type="ECO:0000256" key="4">
    <source>
        <dbReference type="ARBA" id="ARBA00024484"/>
    </source>
</evidence>
<dbReference type="HOGENOM" id="CLU_000022_45_5_0"/>
<name>H1XXS9_CALAY</name>
<dbReference type="Proteomes" id="UP000004671">
    <property type="component" value="Chromosome"/>
</dbReference>
<dbReference type="RefSeq" id="WP_006926624.1">
    <property type="nucleotide sequence ID" value="NZ_CM001402.1"/>
</dbReference>
<evidence type="ECO:0000313" key="9">
    <source>
        <dbReference type="Proteomes" id="UP000183868"/>
    </source>
</evidence>
<proteinExistence type="predicted"/>
<dbReference type="OrthoDB" id="9803968at2"/>
<dbReference type="Gene3D" id="3.40.50.12780">
    <property type="entry name" value="N-terminal domain of ligase-like"/>
    <property type="match status" value="1"/>
</dbReference>
<organism evidence="7 8">
    <name type="scientific">Caldithrix abyssi DSM 13497</name>
    <dbReference type="NCBI Taxonomy" id="880073"/>
    <lineage>
        <taxon>Bacteria</taxon>
        <taxon>Pseudomonadati</taxon>
        <taxon>Calditrichota</taxon>
        <taxon>Calditrichia</taxon>
        <taxon>Calditrichales</taxon>
        <taxon>Calditrichaceae</taxon>
        <taxon>Caldithrix</taxon>
    </lineage>
</organism>
<keyword evidence="1 7" id="KW-0436">Ligase</keyword>
<dbReference type="InterPro" id="IPR042099">
    <property type="entry name" value="ANL_N_sf"/>
</dbReference>
<dbReference type="InterPro" id="IPR000873">
    <property type="entry name" value="AMP-dep_synth/lig_dom"/>
</dbReference>
<keyword evidence="8" id="KW-1185">Reference proteome</keyword>
<evidence type="ECO:0000256" key="3">
    <source>
        <dbReference type="ARBA" id="ARBA00023098"/>
    </source>
</evidence>
<dbReference type="EMBL" id="CP018099">
    <property type="protein sequence ID" value="APF19631.1"/>
    <property type="molecule type" value="Genomic_DNA"/>
</dbReference>
<reference evidence="6 9" key="2">
    <citation type="submission" date="2016-11" db="EMBL/GenBank/DDBJ databases">
        <title>Genomic analysis of Caldithrix abyssi and proposal of a novel bacterial phylum Caldithrichaeota.</title>
        <authorList>
            <person name="Kublanov I."/>
            <person name="Sigalova O."/>
            <person name="Gavrilov S."/>
            <person name="Lebedinsky A."/>
            <person name="Ivanova N."/>
            <person name="Daum C."/>
            <person name="Reddy T."/>
            <person name="Klenk H.P."/>
            <person name="Goker M."/>
            <person name="Reva O."/>
            <person name="Miroshnichenko M."/>
            <person name="Kyprides N."/>
            <person name="Woyke T."/>
            <person name="Gelfand M."/>
        </authorList>
    </citation>
    <scope>NUCLEOTIDE SEQUENCE [LARGE SCALE GENOMIC DNA]</scope>
    <source>
        <strain evidence="6 9">LF13</strain>
    </source>
</reference>
<dbReference type="PANTHER" id="PTHR43272">
    <property type="entry name" value="LONG-CHAIN-FATTY-ACID--COA LIGASE"/>
    <property type="match status" value="1"/>
</dbReference>
<evidence type="ECO:0000313" key="6">
    <source>
        <dbReference type="EMBL" id="APF19631.1"/>
    </source>
</evidence>
<dbReference type="InterPro" id="IPR020845">
    <property type="entry name" value="AMP-binding_CS"/>
</dbReference>
<dbReference type="SUPFAM" id="SSF56801">
    <property type="entry name" value="Acetyl-CoA synthetase-like"/>
    <property type="match status" value="1"/>
</dbReference>
<dbReference type="EMBL" id="CM001402">
    <property type="protein sequence ID" value="EHO39752.1"/>
    <property type="molecule type" value="Genomic_DNA"/>
</dbReference>
<reference evidence="7 8" key="1">
    <citation type="submission" date="2011-09" db="EMBL/GenBank/DDBJ databases">
        <title>The permanent draft genome of Caldithrix abyssi DSM 13497.</title>
        <authorList>
            <consortium name="US DOE Joint Genome Institute (JGI-PGF)"/>
            <person name="Lucas S."/>
            <person name="Han J."/>
            <person name="Lapidus A."/>
            <person name="Bruce D."/>
            <person name="Goodwin L."/>
            <person name="Pitluck S."/>
            <person name="Peters L."/>
            <person name="Kyrpides N."/>
            <person name="Mavromatis K."/>
            <person name="Ivanova N."/>
            <person name="Mikhailova N."/>
            <person name="Chertkov O."/>
            <person name="Detter J.C."/>
            <person name="Tapia R."/>
            <person name="Han C."/>
            <person name="Land M."/>
            <person name="Hauser L."/>
            <person name="Markowitz V."/>
            <person name="Cheng J.-F."/>
            <person name="Hugenholtz P."/>
            <person name="Woyke T."/>
            <person name="Wu D."/>
            <person name="Spring S."/>
            <person name="Brambilla E."/>
            <person name="Klenk H.-P."/>
            <person name="Eisen J.A."/>
        </authorList>
    </citation>
    <scope>NUCLEOTIDE SEQUENCE [LARGE SCALE GENOMIC DNA]</scope>
    <source>
        <strain evidence="7 8">DSM 13497</strain>
    </source>
</reference>
<dbReference type="GO" id="GO:0016020">
    <property type="term" value="C:membrane"/>
    <property type="evidence" value="ECO:0007669"/>
    <property type="project" value="TreeGrafter"/>
</dbReference>
<evidence type="ECO:0000256" key="1">
    <source>
        <dbReference type="ARBA" id="ARBA00022598"/>
    </source>
</evidence>
<dbReference type="InParanoid" id="H1XXS9"/>
<evidence type="ECO:0000313" key="8">
    <source>
        <dbReference type="Proteomes" id="UP000004671"/>
    </source>
</evidence>
<gene>
    <name evidence="6" type="ORF">Cabys_2883</name>
    <name evidence="7" type="ORF">Calab_0098</name>
</gene>
<dbReference type="GO" id="GO:0004467">
    <property type="term" value="F:long-chain fatty acid-CoA ligase activity"/>
    <property type="evidence" value="ECO:0007669"/>
    <property type="project" value="UniProtKB-EC"/>
</dbReference>
<comment type="catalytic activity">
    <reaction evidence="4">
        <text>a long-chain fatty acid + ATP + CoA = a long-chain fatty acyl-CoA + AMP + diphosphate</text>
        <dbReference type="Rhea" id="RHEA:15421"/>
        <dbReference type="ChEBI" id="CHEBI:30616"/>
        <dbReference type="ChEBI" id="CHEBI:33019"/>
        <dbReference type="ChEBI" id="CHEBI:57287"/>
        <dbReference type="ChEBI" id="CHEBI:57560"/>
        <dbReference type="ChEBI" id="CHEBI:83139"/>
        <dbReference type="ChEBI" id="CHEBI:456215"/>
        <dbReference type="EC" id="6.2.1.3"/>
    </reaction>
    <physiologicalReaction direction="left-to-right" evidence="4">
        <dbReference type="Rhea" id="RHEA:15422"/>
    </physiologicalReaction>
</comment>
<dbReference type="Pfam" id="PF00501">
    <property type="entry name" value="AMP-binding"/>
    <property type="match status" value="1"/>
</dbReference>
<dbReference type="eggNOG" id="COG1022">
    <property type="taxonomic scope" value="Bacteria"/>
</dbReference>
<dbReference type="Pfam" id="PF23562">
    <property type="entry name" value="AMP-binding_C_3"/>
    <property type="match status" value="1"/>
</dbReference>
<dbReference type="AlphaFoldDB" id="H1XXS9"/>
<sequence>MFKSVLHILFNSINQYPKKDLFIFYRDHHWQTWSYREVGEKVRLLAHGLMARGLQPGDRIAILSENLPEWPVTDFAVFGLRGVVVPIYPTLMPQQIAYILNDAKVKAIFVQNALQYDKITAIKKEVPSLEMIFTYEPLTGVATFDKLLQEGAVHAQSFPNAFEESMETIDPEELCSLVYTSGTTGEPKGVMLCHRGFVFDIVQSEARLRLRADDVFLSFLPLSHLYERLAGHWCPIYRGATIHYARGIDTVVEDIAVARPTIMVSVPRLYEKIANAMQEKAEQSSALARNIFYWSIGTGLEYHEKRRAGKVNKWLERRYRLAEKLVFNKVKAKLGGRFRHPIAGGAPLSVETLKIFEAIGLPIIEGYGMTETHLIIALTPPGEVRYGSCGKPIDGIKVKIADDGEVLVSGPLLMKGYYNKPDITKEVIDDEGWLHTGDIGYLDEENYLFLTDRKKNIIVTSGGKNIAPAPIEHKLKTSKYIEEVCLVGDKRKFVSALVVPAYEILKEWAKSNKIDFDSMESLLKNDQVLKLYEEEIERLQEGFARFEKVKKFALLAEPFSQERNELTPSLKIKRRVVEQNYKDIIESFYEEG</sequence>